<proteinExistence type="predicted"/>
<keyword evidence="1" id="KW-0812">Transmembrane</keyword>
<dbReference type="AlphaFoldDB" id="A0A9D1IDT8"/>
<sequence length="377" mass="38998">MRFAVALAVAALLLLSGFGNAEQAQQAEQTAEIDAETILENVDLSPLEEWAGEIDIKEMILSIASGDSDWDLEQLFSSALEALLGEFFEALKMLAGLILPVLLAAAIDQMAGDARGAQAVGQVCFLVCALQLMRWFFGLVAGAEELILRVAGISDALFPILSTILGLTGATASAAMLSPLAALAGHAFSELLNGVALKLTGIAAILAVAGNLSPKIRLDRLFSLVRSVVNWLTGVLMTAFLGVVSMKNLLAASYDSAAVRTARYAVDNLLPVIGGEVANTMDALVSSILLTKNAVGVTGVAVLIGACARPLLELVAALAVLRLASALIEPLGADAILRFTDRFSQVAGMLTVVCASGMVILLLLLGGALMAGAGIVR</sequence>
<keyword evidence="1" id="KW-0472">Membrane</keyword>
<feature type="transmembrane region" description="Helical" evidence="1">
    <location>
        <begin position="195"/>
        <end position="212"/>
    </location>
</feature>
<keyword evidence="1" id="KW-1133">Transmembrane helix</keyword>
<reference evidence="3" key="1">
    <citation type="submission" date="2020-10" db="EMBL/GenBank/DDBJ databases">
        <authorList>
            <person name="Gilroy R."/>
        </authorList>
    </citation>
    <scope>NUCLEOTIDE SEQUENCE</scope>
    <source>
        <strain evidence="3">ChiHcec3-11533</strain>
    </source>
</reference>
<organism evidence="3 4">
    <name type="scientific">Candidatus Pullichristensenella excrementigallinarum</name>
    <dbReference type="NCBI Taxonomy" id="2840907"/>
    <lineage>
        <taxon>Bacteria</taxon>
        <taxon>Bacillati</taxon>
        <taxon>Bacillota</taxon>
        <taxon>Clostridia</taxon>
        <taxon>Candidatus Pullichristensenella</taxon>
    </lineage>
</organism>
<reference evidence="3" key="2">
    <citation type="journal article" date="2021" name="PeerJ">
        <title>Extensive microbial diversity within the chicken gut microbiome revealed by metagenomics and culture.</title>
        <authorList>
            <person name="Gilroy R."/>
            <person name="Ravi A."/>
            <person name="Getino M."/>
            <person name="Pursley I."/>
            <person name="Horton D.L."/>
            <person name="Alikhan N.F."/>
            <person name="Baker D."/>
            <person name="Gharbi K."/>
            <person name="Hall N."/>
            <person name="Watson M."/>
            <person name="Adriaenssens E.M."/>
            <person name="Foster-Nyarko E."/>
            <person name="Jarju S."/>
            <person name="Secka A."/>
            <person name="Antonio M."/>
            <person name="Oren A."/>
            <person name="Chaudhuri R.R."/>
            <person name="La Ragione R."/>
            <person name="Hildebrand F."/>
            <person name="Pallen M.J."/>
        </authorList>
    </citation>
    <scope>NUCLEOTIDE SEQUENCE</scope>
    <source>
        <strain evidence="3">ChiHcec3-11533</strain>
    </source>
</reference>
<feature type="transmembrane region" description="Helical" evidence="1">
    <location>
        <begin position="90"/>
        <end position="107"/>
    </location>
</feature>
<feature type="transmembrane region" description="Helical" evidence="1">
    <location>
        <begin position="348"/>
        <end position="376"/>
    </location>
</feature>
<gene>
    <name evidence="3" type="ORF">IAB02_09575</name>
</gene>
<feature type="transmembrane region" description="Helical" evidence="1">
    <location>
        <begin position="224"/>
        <end position="244"/>
    </location>
</feature>
<accession>A0A9D1IDT8</accession>
<feature type="signal peptide" evidence="2">
    <location>
        <begin position="1"/>
        <end position="21"/>
    </location>
</feature>
<evidence type="ECO:0000313" key="3">
    <source>
        <dbReference type="EMBL" id="HIU34801.1"/>
    </source>
</evidence>
<evidence type="ECO:0000256" key="2">
    <source>
        <dbReference type="SAM" id="SignalP"/>
    </source>
</evidence>
<feature type="transmembrane region" description="Helical" evidence="1">
    <location>
        <begin position="157"/>
        <end position="183"/>
    </location>
</feature>
<dbReference type="Proteomes" id="UP000824072">
    <property type="component" value="Unassembled WGS sequence"/>
</dbReference>
<dbReference type="Pfam" id="PF09546">
    <property type="entry name" value="Spore_III_AE"/>
    <property type="match status" value="1"/>
</dbReference>
<feature type="chain" id="PRO_5039588156" evidence="2">
    <location>
        <begin position="22"/>
        <end position="377"/>
    </location>
</feature>
<feature type="transmembrane region" description="Helical" evidence="1">
    <location>
        <begin position="119"/>
        <end position="137"/>
    </location>
</feature>
<protein>
    <submittedName>
        <fullName evidence="3">Stage III sporulation protein AE</fullName>
    </submittedName>
</protein>
<comment type="caution">
    <text evidence="3">The sequence shown here is derived from an EMBL/GenBank/DDBJ whole genome shotgun (WGS) entry which is preliminary data.</text>
</comment>
<keyword evidence="2" id="KW-0732">Signal</keyword>
<dbReference type="InterPro" id="IPR014194">
    <property type="entry name" value="Spore_III_AE"/>
</dbReference>
<name>A0A9D1IDT8_9FIRM</name>
<evidence type="ECO:0000256" key="1">
    <source>
        <dbReference type="SAM" id="Phobius"/>
    </source>
</evidence>
<dbReference type="EMBL" id="DVMU01000205">
    <property type="protein sequence ID" value="HIU34801.1"/>
    <property type="molecule type" value="Genomic_DNA"/>
</dbReference>
<evidence type="ECO:0000313" key="4">
    <source>
        <dbReference type="Proteomes" id="UP000824072"/>
    </source>
</evidence>